<dbReference type="EMBL" id="JAAARO010000003">
    <property type="protein sequence ID" value="KAF5749847.1"/>
    <property type="molecule type" value="Genomic_DNA"/>
</dbReference>
<dbReference type="GO" id="GO:0030150">
    <property type="term" value="P:protein import into mitochondrial matrix"/>
    <property type="evidence" value="ECO:0007669"/>
    <property type="project" value="InterPro"/>
</dbReference>
<keyword evidence="6" id="KW-1000">Mitochondrion outer membrane</keyword>
<name>A0A7J7DU53_TRIWF</name>
<evidence type="ECO:0000256" key="4">
    <source>
        <dbReference type="ARBA" id="ARBA00022452"/>
    </source>
</evidence>
<dbReference type="Gene3D" id="2.40.160.10">
    <property type="entry name" value="Porin"/>
    <property type="match status" value="1"/>
</dbReference>
<evidence type="ECO:0000256" key="6">
    <source>
        <dbReference type="ARBA" id="ARBA00022787"/>
    </source>
</evidence>
<dbReference type="Proteomes" id="UP000593562">
    <property type="component" value="Unassembled WGS sequence"/>
</dbReference>
<keyword evidence="5" id="KW-0812">Transmembrane</keyword>
<reference evidence="11 12" key="1">
    <citation type="journal article" date="2020" name="Nat. Commun.">
        <title>Genome of Tripterygium wilfordii and identification of cytochrome P450 involved in triptolide biosynthesis.</title>
        <authorList>
            <person name="Tu L."/>
            <person name="Su P."/>
            <person name="Zhang Z."/>
            <person name="Gao L."/>
            <person name="Wang J."/>
            <person name="Hu T."/>
            <person name="Zhou J."/>
            <person name="Zhang Y."/>
            <person name="Zhao Y."/>
            <person name="Liu Y."/>
            <person name="Song Y."/>
            <person name="Tong Y."/>
            <person name="Lu Y."/>
            <person name="Yang J."/>
            <person name="Xu C."/>
            <person name="Jia M."/>
            <person name="Peters R.J."/>
            <person name="Huang L."/>
            <person name="Gao W."/>
        </authorList>
    </citation>
    <scope>NUCLEOTIDE SEQUENCE [LARGE SCALE GENOMIC DNA]</scope>
    <source>
        <strain evidence="12">cv. XIE 37</strain>
        <tissue evidence="11">Leaf</tissue>
    </source>
</reference>
<dbReference type="InterPro" id="IPR037930">
    <property type="entry name" value="Tom40"/>
</dbReference>
<keyword evidence="8" id="KW-0496">Mitochondrion</keyword>
<evidence type="ECO:0000256" key="8">
    <source>
        <dbReference type="ARBA" id="ARBA00023128"/>
    </source>
</evidence>
<keyword evidence="3" id="KW-0813">Transport</keyword>
<evidence type="ECO:0000256" key="7">
    <source>
        <dbReference type="ARBA" id="ARBA00022927"/>
    </source>
</evidence>
<accession>A0A7J7DU53</accession>
<dbReference type="InParanoid" id="A0A7J7DU53"/>
<protein>
    <submittedName>
        <fullName evidence="11">Translocase of the outer mitochondrial membrane 40</fullName>
    </submittedName>
</protein>
<evidence type="ECO:0000256" key="3">
    <source>
        <dbReference type="ARBA" id="ARBA00022448"/>
    </source>
</evidence>
<gene>
    <name evidence="11" type="ORF">HS088_TW03G00173</name>
</gene>
<comment type="similarity">
    <text evidence="2">Belongs to the Tom40 family.</text>
</comment>
<keyword evidence="12" id="KW-1185">Reference proteome</keyword>
<dbReference type="AlphaFoldDB" id="A0A7J7DU53"/>
<evidence type="ECO:0000256" key="9">
    <source>
        <dbReference type="ARBA" id="ARBA00023136"/>
    </source>
</evidence>
<evidence type="ECO:0000313" key="11">
    <source>
        <dbReference type="EMBL" id="KAF5749847.1"/>
    </source>
</evidence>
<evidence type="ECO:0000256" key="1">
    <source>
        <dbReference type="ARBA" id="ARBA00004374"/>
    </source>
</evidence>
<evidence type="ECO:0000256" key="10">
    <source>
        <dbReference type="SAM" id="MobiDB-lite"/>
    </source>
</evidence>
<dbReference type="Pfam" id="PF01459">
    <property type="entry name" value="Porin_3"/>
    <property type="match status" value="1"/>
</dbReference>
<feature type="region of interest" description="Disordered" evidence="10">
    <location>
        <begin position="1"/>
        <end position="22"/>
    </location>
</feature>
<comment type="caution">
    <text evidence="11">The sequence shown here is derived from an EMBL/GenBank/DDBJ whole genome shotgun (WGS) entry which is preliminary data.</text>
</comment>
<organism evidence="11 12">
    <name type="scientific">Tripterygium wilfordii</name>
    <name type="common">Thunder God vine</name>
    <dbReference type="NCBI Taxonomy" id="458696"/>
    <lineage>
        <taxon>Eukaryota</taxon>
        <taxon>Viridiplantae</taxon>
        <taxon>Streptophyta</taxon>
        <taxon>Embryophyta</taxon>
        <taxon>Tracheophyta</taxon>
        <taxon>Spermatophyta</taxon>
        <taxon>Magnoliopsida</taxon>
        <taxon>eudicotyledons</taxon>
        <taxon>Gunneridae</taxon>
        <taxon>Pentapetalae</taxon>
        <taxon>rosids</taxon>
        <taxon>fabids</taxon>
        <taxon>Celastrales</taxon>
        <taxon>Celastraceae</taxon>
        <taxon>Tripterygium</taxon>
    </lineage>
</organism>
<keyword evidence="4" id="KW-1134">Transmembrane beta strand</keyword>
<evidence type="ECO:0000256" key="2">
    <source>
        <dbReference type="ARBA" id="ARBA00010510"/>
    </source>
</evidence>
<keyword evidence="7" id="KW-0653">Protein transport</keyword>
<keyword evidence="9" id="KW-0472">Membrane</keyword>
<evidence type="ECO:0000256" key="5">
    <source>
        <dbReference type="ARBA" id="ARBA00022692"/>
    </source>
</evidence>
<proteinExistence type="inferred from homology"/>
<dbReference type="InterPro" id="IPR027246">
    <property type="entry name" value="Porin_Euk/Tom40"/>
</dbReference>
<dbReference type="InterPro" id="IPR023614">
    <property type="entry name" value="Porin_dom_sf"/>
</dbReference>
<dbReference type="PANTHER" id="PTHR10802">
    <property type="entry name" value="MITOCHONDRIAL IMPORT RECEPTOR SUBUNIT TOM40"/>
    <property type="match status" value="1"/>
</dbReference>
<sequence length="222" mass="24520">MAGLATPGMTMPEVDSSKTKADEKVDYKNLPCPIPFEEVHREALLSLKPELFEGMRFDFSKGLNQKISLSHSVFMGPMELPSQSSETIKIPTAHYEFGANFLDPNLMLVGRVMMDGRLKARVKCDLTDNLTLKANAQLTSEPHMSHGMGNFKYKVNQDYCAQLKLANGAFFGGSYIQSVTPHLSLGGEIFWAGQHRKSGVGYAARYETDKMLLVSSHGLIAL</sequence>
<comment type="subcellular location">
    <subcellularLocation>
        <location evidence="1">Mitochondrion outer membrane</location>
        <topology evidence="1">Multi-pass membrane protein</topology>
    </subcellularLocation>
</comment>
<dbReference type="GO" id="GO:0005741">
    <property type="term" value="C:mitochondrial outer membrane"/>
    <property type="evidence" value="ECO:0007669"/>
    <property type="project" value="UniProtKB-SubCell"/>
</dbReference>
<evidence type="ECO:0000313" key="12">
    <source>
        <dbReference type="Proteomes" id="UP000593562"/>
    </source>
</evidence>
<dbReference type="GO" id="GO:0008320">
    <property type="term" value="F:protein transmembrane transporter activity"/>
    <property type="evidence" value="ECO:0007669"/>
    <property type="project" value="InterPro"/>
</dbReference>